<dbReference type="CDD" id="cd00037">
    <property type="entry name" value="CLECT"/>
    <property type="match status" value="1"/>
</dbReference>
<organism evidence="4 5">
    <name type="scientific">Lymnaea stagnalis</name>
    <name type="common">Great pond snail</name>
    <name type="synonym">Helix stagnalis</name>
    <dbReference type="NCBI Taxonomy" id="6523"/>
    <lineage>
        <taxon>Eukaryota</taxon>
        <taxon>Metazoa</taxon>
        <taxon>Spiralia</taxon>
        <taxon>Lophotrochozoa</taxon>
        <taxon>Mollusca</taxon>
        <taxon>Gastropoda</taxon>
        <taxon>Heterobranchia</taxon>
        <taxon>Euthyneura</taxon>
        <taxon>Panpulmonata</taxon>
        <taxon>Hygrophila</taxon>
        <taxon>Lymnaeoidea</taxon>
        <taxon>Lymnaeidae</taxon>
        <taxon>Lymnaea</taxon>
    </lineage>
</organism>
<evidence type="ECO:0000313" key="4">
    <source>
        <dbReference type="EMBL" id="CAL1529707.1"/>
    </source>
</evidence>
<feature type="domain" description="C-type lectin" evidence="3">
    <location>
        <begin position="373"/>
        <end position="485"/>
    </location>
</feature>
<dbReference type="AlphaFoldDB" id="A0AAV2H7N5"/>
<feature type="signal peptide" evidence="2">
    <location>
        <begin position="1"/>
        <end position="18"/>
    </location>
</feature>
<feature type="coiled-coil region" evidence="1">
    <location>
        <begin position="174"/>
        <end position="201"/>
    </location>
</feature>
<reference evidence="4 5" key="1">
    <citation type="submission" date="2024-04" db="EMBL/GenBank/DDBJ databases">
        <authorList>
            <consortium name="Genoscope - CEA"/>
            <person name="William W."/>
        </authorList>
    </citation>
    <scope>NUCLEOTIDE SEQUENCE [LARGE SCALE GENOMIC DNA]</scope>
</reference>
<comment type="caution">
    <text evidence="4">The sequence shown here is derived from an EMBL/GenBank/DDBJ whole genome shotgun (WGS) entry which is preliminary data.</text>
</comment>
<gene>
    <name evidence="4" type="ORF">GSLYS_00003862001</name>
</gene>
<dbReference type="Pfam" id="PF00059">
    <property type="entry name" value="Lectin_C"/>
    <property type="match status" value="1"/>
</dbReference>
<dbReference type="InterPro" id="IPR016186">
    <property type="entry name" value="C-type_lectin-like/link_sf"/>
</dbReference>
<evidence type="ECO:0000259" key="3">
    <source>
        <dbReference type="PROSITE" id="PS50041"/>
    </source>
</evidence>
<keyword evidence="1" id="KW-0175">Coiled coil</keyword>
<sequence length="515" mass="58336">MEGIKVIRLLALFVFSLAVERDVFVYGSLHLEVYPRSVEVGRTRSLHVHCSYVPETGQGMVTLVSLVVSGLREHVTDVEKSESPFTVTNTNGLQDIASISVFSSQVRVAPSNWNVIALGYIQPREKSYLSFVIDEPNFDAPDTYKCTAHGIRKNSQPMVLSDNAQVLITRSSLNKESRQKLENLESVVEEAVGEILTINKRQSEQYRNFSDDITDLSSTQLSHDFKIGALESELEAYENISNHLISVLSEMEKLRVEDHSEVQSELATLKIQNENATAQIVALETQVKQYQNTSMAMSSRLSSLERLSVTADEMSKNKNSTPIFRNGLNETNQSFRDVMFPGNLTAAETEAELRRWKVALLYIEQFYFASKRYDDSIYLLPKNMNGKSLEESDLWCKRFGGYLAEINDQGEYNFIVSFIKDLPGFQTVYTGAEYRSTPRPGRMRNKDWIYRSSKKPVSFTAWAEGEPNNLVAELCLTLEQSMSWKMNDNICTASSRGTFLCEVAYDGLNFLRSLK</sequence>
<dbReference type="PROSITE" id="PS50041">
    <property type="entry name" value="C_TYPE_LECTIN_2"/>
    <property type="match status" value="1"/>
</dbReference>
<keyword evidence="2" id="KW-0732">Signal</keyword>
<dbReference type="InterPro" id="IPR016187">
    <property type="entry name" value="CTDL_fold"/>
</dbReference>
<dbReference type="SUPFAM" id="SSF56436">
    <property type="entry name" value="C-type lectin-like"/>
    <property type="match status" value="1"/>
</dbReference>
<protein>
    <recommendedName>
        <fullName evidence="3">C-type lectin domain-containing protein</fullName>
    </recommendedName>
</protein>
<name>A0AAV2H7N5_LYMST</name>
<evidence type="ECO:0000256" key="2">
    <source>
        <dbReference type="SAM" id="SignalP"/>
    </source>
</evidence>
<dbReference type="SMART" id="SM00034">
    <property type="entry name" value="CLECT"/>
    <property type="match status" value="1"/>
</dbReference>
<keyword evidence="5" id="KW-1185">Reference proteome</keyword>
<dbReference type="Gene3D" id="3.10.100.10">
    <property type="entry name" value="Mannose-Binding Protein A, subunit A"/>
    <property type="match status" value="1"/>
</dbReference>
<proteinExistence type="predicted"/>
<dbReference type="Proteomes" id="UP001497497">
    <property type="component" value="Unassembled WGS sequence"/>
</dbReference>
<evidence type="ECO:0000256" key="1">
    <source>
        <dbReference type="SAM" id="Coils"/>
    </source>
</evidence>
<feature type="coiled-coil region" evidence="1">
    <location>
        <begin position="259"/>
        <end position="293"/>
    </location>
</feature>
<dbReference type="EMBL" id="CAXITT010000054">
    <property type="protein sequence ID" value="CAL1529707.1"/>
    <property type="molecule type" value="Genomic_DNA"/>
</dbReference>
<accession>A0AAV2H7N5</accession>
<dbReference type="InterPro" id="IPR001304">
    <property type="entry name" value="C-type_lectin-like"/>
</dbReference>
<evidence type="ECO:0000313" key="5">
    <source>
        <dbReference type="Proteomes" id="UP001497497"/>
    </source>
</evidence>
<feature type="chain" id="PRO_5043483444" description="C-type lectin domain-containing protein" evidence="2">
    <location>
        <begin position="19"/>
        <end position="515"/>
    </location>
</feature>